<evidence type="ECO:0000256" key="2">
    <source>
        <dbReference type="ARBA" id="ARBA00022692"/>
    </source>
</evidence>
<feature type="transmembrane region" description="Helical" evidence="6">
    <location>
        <begin position="54"/>
        <end position="72"/>
    </location>
</feature>
<dbReference type="GO" id="GO:0016020">
    <property type="term" value="C:membrane"/>
    <property type="evidence" value="ECO:0007669"/>
    <property type="project" value="UniProtKB-SubCell"/>
</dbReference>
<keyword evidence="2 6" id="KW-0812">Transmembrane</keyword>
<dbReference type="AlphaFoldDB" id="A0AAW8TLM3"/>
<evidence type="ECO:0000313" key="8">
    <source>
        <dbReference type="Proteomes" id="UP001245561"/>
    </source>
</evidence>
<dbReference type="Pfam" id="PF05105">
    <property type="entry name" value="Phage_holin_4_1"/>
    <property type="match status" value="1"/>
</dbReference>
<dbReference type="InterPro" id="IPR006480">
    <property type="entry name" value="Phage_holin_4_1"/>
</dbReference>
<evidence type="ECO:0000313" key="7">
    <source>
        <dbReference type="EMBL" id="MDT2637992.1"/>
    </source>
</evidence>
<name>A0AAW8TLM3_9ENTE</name>
<comment type="caution">
    <text evidence="7">The sequence shown here is derived from an EMBL/GenBank/DDBJ whole genome shotgun (WGS) entry which is preliminary data.</text>
</comment>
<comment type="subcellular location">
    <subcellularLocation>
        <location evidence="1">Membrane</location>
        <topology evidence="1">Multi-pass membrane protein</topology>
    </subcellularLocation>
</comment>
<protein>
    <submittedName>
        <fullName evidence="7">Phage holin family protein</fullName>
    </submittedName>
</protein>
<keyword evidence="3 6" id="KW-1133">Transmembrane helix</keyword>
<comment type="similarity">
    <text evidence="5">Belongs to the bacteriophage holin family. Cp-1 holin subfamily.</text>
</comment>
<evidence type="ECO:0000256" key="3">
    <source>
        <dbReference type="ARBA" id="ARBA00022989"/>
    </source>
</evidence>
<sequence>MVILDNGVLLHEFRSLLSNGYMQVFVWFVFGDIVTGLCKGFFIKEGNSTKGLLGIVKHLLVVCLVIIAYPYLKIMGFEAIATSFVFFYIAVYGISIVENLGQLGVPFPDWLKIRFSKLKDTVDKDDQENNIR</sequence>
<evidence type="ECO:0000256" key="4">
    <source>
        <dbReference type="ARBA" id="ARBA00023136"/>
    </source>
</evidence>
<dbReference type="RefSeq" id="WP_311928624.1">
    <property type="nucleotide sequence ID" value="NZ_JARPYT010000016.1"/>
</dbReference>
<evidence type="ECO:0000256" key="1">
    <source>
        <dbReference type="ARBA" id="ARBA00004141"/>
    </source>
</evidence>
<gene>
    <name evidence="7" type="ORF">P7D36_10850</name>
</gene>
<feature type="transmembrane region" description="Helical" evidence="6">
    <location>
        <begin position="84"/>
        <end position="107"/>
    </location>
</feature>
<dbReference type="Proteomes" id="UP001245561">
    <property type="component" value="Unassembled WGS sequence"/>
</dbReference>
<dbReference type="EMBL" id="JARPYT010000016">
    <property type="protein sequence ID" value="MDT2637992.1"/>
    <property type="molecule type" value="Genomic_DNA"/>
</dbReference>
<proteinExistence type="inferred from homology"/>
<feature type="transmembrane region" description="Helical" evidence="6">
    <location>
        <begin position="20"/>
        <end position="42"/>
    </location>
</feature>
<evidence type="ECO:0000256" key="6">
    <source>
        <dbReference type="SAM" id="Phobius"/>
    </source>
</evidence>
<reference evidence="7" key="1">
    <citation type="submission" date="2023-03" db="EMBL/GenBank/DDBJ databases">
        <authorList>
            <person name="Shen W."/>
            <person name="Cai J."/>
        </authorList>
    </citation>
    <scope>NUCLEOTIDE SEQUENCE</scope>
    <source>
        <strain evidence="7">P55-2</strain>
    </source>
</reference>
<organism evidence="7 8">
    <name type="scientific">Enterococcus dongliensis</name>
    <dbReference type="NCBI Taxonomy" id="2559925"/>
    <lineage>
        <taxon>Bacteria</taxon>
        <taxon>Bacillati</taxon>
        <taxon>Bacillota</taxon>
        <taxon>Bacilli</taxon>
        <taxon>Lactobacillales</taxon>
        <taxon>Enterococcaceae</taxon>
        <taxon>Enterococcus</taxon>
    </lineage>
</organism>
<evidence type="ECO:0000256" key="5">
    <source>
        <dbReference type="ARBA" id="ARBA00023600"/>
    </source>
</evidence>
<keyword evidence="4 6" id="KW-0472">Membrane</keyword>
<dbReference type="NCBIfam" id="TIGR01593">
    <property type="entry name" value="holin_tox_secr"/>
    <property type="match status" value="1"/>
</dbReference>
<accession>A0AAW8TLM3</accession>